<gene>
    <name evidence="1" type="ORF">SAMN02745132_04858</name>
</gene>
<dbReference type="AlphaFoldDB" id="A0A1T4WBR9"/>
<reference evidence="2" key="1">
    <citation type="submission" date="2017-02" db="EMBL/GenBank/DDBJ databases">
        <authorList>
            <person name="Varghese N."/>
            <person name="Submissions S."/>
        </authorList>
    </citation>
    <scope>NUCLEOTIDE SEQUENCE [LARGE SCALE GENOMIC DNA]</scope>
    <source>
        <strain evidence="2">DSM 22720</strain>
    </source>
</reference>
<sequence length="118" mass="13577">MKNNWLRNEGSGRQKKYFQTGLFKTLLVKPRQDSVDVDIALTPDYSVLSHERDQYKCELEIVLGEIEEYQSLNCRFPELEPKLIPLLDQAKERSAQLLGKVNGLTNVLKTISEGQYTC</sequence>
<protein>
    <submittedName>
        <fullName evidence="1">Uncharacterized protein</fullName>
    </submittedName>
</protein>
<accession>A0A1T4WBR9</accession>
<proteinExistence type="predicted"/>
<dbReference type="EMBL" id="FUXU01000194">
    <property type="protein sequence ID" value="SKA74569.1"/>
    <property type="molecule type" value="Genomic_DNA"/>
</dbReference>
<keyword evidence="2" id="KW-1185">Reference proteome</keyword>
<evidence type="ECO:0000313" key="2">
    <source>
        <dbReference type="Proteomes" id="UP000190162"/>
    </source>
</evidence>
<name>A0A1T4WBR9_9GAMM</name>
<organism evidence="1 2">
    <name type="scientific">Enterovibrio nigricans DSM 22720</name>
    <dbReference type="NCBI Taxonomy" id="1121868"/>
    <lineage>
        <taxon>Bacteria</taxon>
        <taxon>Pseudomonadati</taxon>
        <taxon>Pseudomonadota</taxon>
        <taxon>Gammaproteobacteria</taxon>
        <taxon>Vibrionales</taxon>
        <taxon>Vibrionaceae</taxon>
        <taxon>Enterovibrio</taxon>
    </lineage>
</organism>
<dbReference type="Proteomes" id="UP000190162">
    <property type="component" value="Unassembled WGS sequence"/>
</dbReference>
<evidence type="ECO:0000313" key="1">
    <source>
        <dbReference type="EMBL" id="SKA74569.1"/>
    </source>
</evidence>